<evidence type="ECO:0000256" key="7">
    <source>
        <dbReference type="ARBA" id="ARBA00023160"/>
    </source>
</evidence>
<dbReference type="Gene3D" id="3.10.129.10">
    <property type="entry name" value="Hotdog Thioesterase"/>
    <property type="match status" value="2"/>
</dbReference>
<organism evidence="10 11">
    <name type="scientific">Splendidivirga corallicola</name>
    <dbReference type="NCBI Taxonomy" id="3051826"/>
    <lineage>
        <taxon>Bacteria</taxon>
        <taxon>Pseudomonadati</taxon>
        <taxon>Bacteroidota</taxon>
        <taxon>Cytophagia</taxon>
        <taxon>Cytophagales</taxon>
        <taxon>Splendidivirgaceae</taxon>
        <taxon>Splendidivirga</taxon>
    </lineage>
</organism>
<evidence type="ECO:0000259" key="9">
    <source>
        <dbReference type="Pfam" id="PF20791"/>
    </source>
</evidence>
<dbReference type="PANTHER" id="PTHR31727">
    <property type="entry name" value="OLEOYL-ACYL CARRIER PROTEIN THIOESTERASE 1, CHLOROPLASTIC"/>
    <property type="match status" value="1"/>
</dbReference>
<comment type="similarity">
    <text evidence="1">Belongs to the acyl-ACP thioesterase family.</text>
</comment>
<evidence type="ECO:0000256" key="4">
    <source>
        <dbReference type="ARBA" id="ARBA00022832"/>
    </source>
</evidence>
<comment type="caution">
    <text evidence="10">The sequence shown here is derived from an EMBL/GenBank/DDBJ whole genome shotgun (WGS) entry which is preliminary data.</text>
</comment>
<evidence type="ECO:0000256" key="2">
    <source>
        <dbReference type="ARBA" id="ARBA00022516"/>
    </source>
</evidence>
<dbReference type="RefSeq" id="WP_346753246.1">
    <property type="nucleotide sequence ID" value="NZ_JAUJEA010000006.1"/>
</dbReference>
<feature type="domain" description="Acyl-ACP thioesterase N-terminal hotdog" evidence="8">
    <location>
        <begin position="4"/>
        <end position="123"/>
    </location>
</feature>
<evidence type="ECO:0000256" key="6">
    <source>
        <dbReference type="ARBA" id="ARBA00023098"/>
    </source>
</evidence>
<dbReference type="Pfam" id="PF01643">
    <property type="entry name" value="Acyl-ACP_TE"/>
    <property type="match status" value="1"/>
</dbReference>
<evidence type="ECO:0000313" key="11">
    <source>
        <dbReference type="Proteomes" id="UP001172082"/>
    </source>
</evidence>
<evidence type="ECO:0000256" key="3">
    <source>
        <dbReference type="ARBA" id="ARBA00022801"/>
    </source>
</evidence>
<dbReference type="CDD" id="cd00586">
    <property type="entry name" value="4HBT"/>
    <property type="match status" value="2"/>
</dbReference>
<dbReference type="InterPro" id="IPR045023">
    <property type="entry name" value="FATA/B"/>
</dbReference>
<name>A0ABT8KUB5_9BACT</name>
<protein>
    <submittedName>
        <fullName evidence="10">Thioesterase</fullName>
    </submittedName>
</protein>
<dbReference type="Pfam" id="PF20791">
    <property type="entry name" value="Acyl-ACP_TE_C"/>
    <property type="match status" value="1"/>
</dbReference>
<keyword evidence="3" id="KW-0378">Hydrolase</keyword>
<reference evidence="10" key="1">
    <citation type="submission" date="2023-06" db="EMBL/GenBank/DDBJ databases">
        <title>Genomic of Parafulvivirga corallium.</title>
        <authorList>
            <person name="Wang G."/>
        </authorList>
    </citation>
    <scope>NUCLEOTIDE SEQUENCE</scope>
    <source>
        <strain evidence="10">BMA10</strain>
    </source>
</reference>
<keyword evidence="2" id="KW-0444">Lipid biosynthesis</keyword>
<evidence type="ECO:0000256" key="5">
    <source>
        <dbReference type="ARBA" id="ARBA00022946"/>
    </source>
</evidence>
<keyword evidence="5" id="KW-0809">Transit peptide</keyword>
<keyword evidence="11" id="KW-1185">Reference proteome</keyword>
<dbReference type="Proteomes" id="UP001172082">
    <property type="component" value="Unassembled WGS sequence"/>
</dbReference>
<proteinExistence type="inferred from homology"/>
<dbReference type="InterPro" id="IPR002864">
    <property type="entry name" value="Acyl-ACP_thioesterase_NHD"/>
</dbReference>
<accession>A0ABT8KUB5</accession>
<dbReference type="InterPro" id="IPR049427">
    <property type="entry name" value="Acyl-ACP_TE_C"/>
</dbReference>
<keyword evidence="4" id="KW-0276">Fatty acid metabolism</keyword>
<gene>
    <name evidence="10" type="ORF">QQ008_17670</name>
</gene>
<dbReference type="PANTHER" id="PTHR31727:SF6">
    <property type="entry name" value="OLEOYL-ACYL CARRIER PROTEIN THIOESTERASE 1, CHLOROPLASTIC"/>
    <property type="match status" value="1"/>
</dbReference>
<dbReference type="EMBL" id="JAUJEA010000006">
    <property type="protein sequence ID" value="MDN5203223.1"/>
    <property type="molecule type" value="Genomic_DNA"/>
</dbReference>
<keyword evidence="7" id="KW-0275">Fatty acid biosynthesis</keyword>
<dbReference type="SUPFAM" id="SSF54637">
    <property type="entry name" value="Thioesterase/thiol ester dehydrase-isomerase"/>
    <property type="match status" value="2"/>
</dbReference>
<evidence type="ECO:0000256" key="1">
    <source>
        <dbReference type="ARBA" id="ARBA00006500"/>
    </source>
</evidence>
<evidence type="ECO:0000259" key="8">
    <source>
        <dbReference type="Pfam" id="PF01643"/>
    </source>
</evidence>
<dbReference type="InterPro" id="IPR029069">
    <property type="entry name" value="HotDog_dom_sf"/>
</dbReference>
<sequence>MMLTWQEQYKVKSYETDYSGCLKLGALFNYFQDAAWNHATHLKAGQKDLENIGLIWVLHKIKINVTDYPKWQDCIALETWPSNKDHLYAFRDFVMLDGNQNALAAGTSSWLLLNTDSRRPQKIDTLKDPIPVIKDKQALIDPLNKLNGHAALTGIMERRISYSDIDINEHVNNAKYIEWIEDCISEYLFEKLRIKELQVNFLAEVKFGQTLAFHISEIKKNELYIEASDIDTRKRIFQSKLVLG</sequence>
<feature type="domain" description="Acyl-ACP thioesterase-like C-terminal" evidence="9">
    <location>
        <begin position="159"/>
        <end position="222"/>
    </location>
</feature>
<keyword evidence="6" id="KW-0443">Lipid metabolism</keyword>
<evidence type="ECO:0000313" key="10">
    <source>
        <dbReference type="EMBL" id="MDN5203223.1"/>
    </source>
</evidence>